<feature type="compositionally biased region" description="Low complexity" evidence="1">
    <location>
        <begin position="29"/>
        <end position="42"/>
    </location>
</feature>
<feature type="transmembrane region" description="Helical" evidence="2">
    <location>
        <begin position="185"/>
        <end position="209"/>
    </location>
</feature>
<gene>
    <name evidence="3" type="ORF">OH76DRAFT_1199008</name>
</gene>
<dbReference type="EMBL" id="KZ857463">
    <property type="protein sequence ID" value="RDX43559.1"/>
    <property type="molecule type" value="Genomic_DNA"/>
</dbReference>
<evidence type="ECO:0000313" key="3">
    <source>
        <dbReference type="EMBL" id="RDX43559.1"/>
    </source>
</evidence>
<keyword evidence="2" id="KW-0812">Transmembrane</keyword>
<feature type="transmembrane region" description="Helical" evidence="2">
    <location>
        <begin position="98"/>
        <end position="123"/>
    </location>
</feature>
<protein>
    <recommendedName>
        <fullName evidence="5">Transmembrane protein</fullName>
    </recommendedName>
</protein>
<proteinExistence type="predicted"/>
<evidence type="ECO:0000256" key="2">
    <source>
        <dbReference type="SAM" id="Phobius"/>
    </source>
</evidence>
<accession>A0A371CTG6</accession>
<feature type="transmembrane region" description="Helical" evidence="2">
    <location>
        <begin position="144"/>
        <end position="165"/>
    </location>
</feature>
<reference evidence="3 4" key="1">
    <citation type="journal article" date="2018" name="Biotechnol. Biofuels">
        <title>Integrative visual omics of the white-rot fungus Polyporus brumalis exposes the biotechnological potential of its oxidative enzymes for delignifying raw plant biomass.</title>
        <authorList>
            <person name="Miyauchi S."/>
            <person name="Rancon A."/>
            <person name="Drula E."/>
            <person name="Hage H."/>
            <person name="Chaduli D."/>
            <person name="Favel A."/>
            <person name="Grisel S."/>
            <person name="Henrissat B."/>
            <person name="Herpoel-Gimbert I."/>
            <person name="Ruiz-Duenas F.J."/>
            <person name="Chevret D."/>
            <person name="Hainaut M."/>
            <person name="Lin J."/>
            <person name="Wang M."/>
            <person name="Pangilinan J."/>
            <person name="Lipzen A."/>
            <person name="Lesage-Meessen L."/>
            <person name="Navarro D."/>
            <person name="Riley R."/>
            <person name="Grigoriev I.V."/>
            <person name="Zhou S."/>
            <person name="Raouche S."/>
            <person name="Rosso M.N."/>
        </authorList>
    </citation>
    <scope>NUCLEOTIDE SEQUENCE [LARGE SCALE GENOMIC DNA]</scope>
    <source>
        <strain evidence="3 4">BRFM 1820</strain>
    </source>
</reference>
<evidence type="ECO:0008006" key="5">
    <source>
        <dbReference type="Google" id="ProtNLM"/>
    </source>
</evidence>
<dbReference type="AlphaFoldDB" id="A0A371CTG6"/>
<evidence type="ECO:0000313" key="4">
    <source>
        <dbReference type="Proteomes" id="UP000256964"/>
    </source>
</evidence>
<keyword evidence="2" id="KW-1133">Transmembrane helix</keyword>
<sequence length="261" mass="27274">MTWQPPQPHPAILSVSLQDAGGQYAVLPTSDAASDSGSDTATLAEHEDPSKRQSQPQPTSRDAHAVDLESLQIEVPATPPSRSLSRAIGNAVWHTRMLLVLVILCTAATFVTGEVLVLIGNLAGLAWREPYTSMIEAGWREWQACAVGAGVLGCTAGLLAFVHLVLSSPARSYDDEPELDSELQWALPVAALGGVFALAVGVAVVPGLAAEGFGVRHAVAVGLWGVGAPLAPMGVCMFASTLWMCDPCAGAECFCEGCCRR</sequence>
<keyword evidence="2" id="KW-0472">Membrane</keyword>
<dbReference type="OrthoDB" id="10629822at2759"/>
<evidence type="ECO:0000256" key="1">
    <source>
        <dbReference type="SAM" id="MobiDB-lite"/>
    </source>
</evidence>
<feature type="region of interest" description="Disordered" evidence="1">
    <location>
        <begin position="26"/>
        <end position="63"/>
    </location>
</feature>
<feature type="transmembrane region" description="Helical" evidence="2">
    <location>
        <begin position="221"/>
        <end position="244"/>
    </location>
</feature>
<dbReference type="Proteomes" id="UP000256964">
    <property type="component" value="Unassembled WGS sequence"/>
</dbReference>
<keyword evidence="4" id="KW-1185">Reference proteome</keyword>
<name>A0A371CTG6_9APHY</name>
<organism evidence="3 4">
    <name type="scientific">Lentinus brumalis</name>
    <dbReference type="NCBI Taxonomy" id="2498619"/>
    <lineage>
        <taxon>Eukaryota</taxon>
        <taxon>Fungi</taxon>
        <taxon>Dikarya</taxon>
        <taxon>Basidiomycota</taxon>
        <taxon>Agaricomycotina</taxon>
        <taxon>Agaricomycetes</taxon>
        <taxon>Polyporales</taxon>
        <taxon>Polyporaceae</taxon>
        <taxon>Lentinus</taxon>
    </lineage>
</organism>